<dbReference type="AlphaFoldDB" id="A0A4P9VX44"/>
<dbReference type="Gene3D" id="3.30.710.10">
    <property type="entry name" value="Potassium Channel Kv1.1, Chain A"/>
    <property type="match status" value="1"/>
</dbReference>
<name>A0A4P9VX44_9FUNG</name>
<organism evidence="1 2">
    <name type="scientific">Blyttiomyces helicus</name>
    <dbReference type="NCBI Taxonomy" id="388810"/>
    <lineage>
        <taxon>Eukaryota</taxon>
        <taxon>Fungi</taxon>
        <taxon>Fungi incertae sedis</taxon>
        <taxon>Chytridiomycota</taxon>
        <taxon>Chytridiomycota incertae sedis</taxon>
        <taxon>Chytridiomycetes</taxon>
        <taxon>Chytridiomycetes incertae sedis</taxon>
        <taxon>Blyttiomyces</taxon>
    </lineage>
</organism>
<dbReference type="PANTHER" id="PTHR47369:SF2">
    <property type="entry name" value="BTB_POZ DOMAIN-CONTAINING PROTEIN 2"/>
    <property type="match status" value="1"/>
</dbReference>
<accession>A0A4P9VX44</accession>
<keyword evidence="2" id="KW-1185">Reference proteome</keyword>
<gene>
    <name evidence="1" type="ORF">BDK51DRAFT_11308</name>
</gene>
<dbReference type="PANTHER" id="PTHR47369">
    <property type="entry name" value="BTB/POZ DOMAIN-CONTAINING PROTEIN"/>
    <property type="match status" value="1"/>
</dbReference>
<dbReference type="OrthoDB" id="6359943at2759"/>
<evidence type="ECO:0000313" key="2">
    <source>
        <dbReference type="Proteomes" id="UP000269721"/>
    </source>
</evidence>
<sequence length="301" mass="32698">VPPTHHDMVCAHLYHNGFIQGLYSDLVVRLQPVPPAPAIGTPEGFANFTIHRIIAIRSPYLHARLREMETNGEFYHHSGMPTITILSNDPNMTAPGLTIAIGHLYGSYSHTHLLNPDPSLSPAQWTAHLRSVLAASHLLQLPDLASFATGQLKTALSRATVLDCCLFVSQPEWGGSYAAWSRELREAVFVFLSKGIVREIQEAVGGGGTVWGSRDGEGYRELVAAFAQLPFEWLKKVVESRAFEVPSDMERFTFAKEVIALRSSKKKPTATLLAGEENVLLSFGGAGGKTGGSGVTIVRKA</sequence>
<evidence type="ECO:0000313" key="1">
    <source>
        <dbReference type="EMBL" id="RKO82848.1"/>
    </source>
</evidence>
<reference evidence="2" key="1">
    <citation type="journal article" date="2018" name="Nat. Microbiol.">
        <title>Leveraging single-cell genomics to expand the fungal tree of life.</title>
        <authorList>
            <person name="Ahrendt S.R."/>
            <person name="Quandt C.A."/>
            <person name="Ciobanu D."/>
            <person name="Clum A."/>
            <person name="Salamov A."/>
            <person name="Andreopoulos B."/>
            <person name="Cheng J.F."/>
            <person name="Woyke T."/>
            <person name="Pelin A."/>
            <person name="Henrissat B."/>
            <person name="Reynolds N.K."/>
            <person name="Benny G.L."/>
            <person name="Smith M.E."/>
            <person name="James T.Y."/>
            <person name="Grigoriev I.V."/>
        </authorList>
    </citation>
    <scope>NUCLEOTIDE SEQUENCE [LARGE SCALE GENOMIC DNA]</scope>
</reference>
<feature type="non-terminal residue" evidence="1">
    <location>
        <position position="1"/>
    </location>
</feature>
<dbReference type="Proteomes" id="UP000269721">
    <property type="component" value="Unassembled WGS sequence"/>
</dbReference>
<proteinExistence type="predicted"/>
<dbReference type="EMBL" id="ML002006">
    <property type="protein sequence ID" value="RKO82848.1"/>
    <property type="molecule type" value="Genomic_DNA"/>
</dbReference>
<evidence type="ECO:0008006" key="3">
    <source>
        <dbReference type="Google" id="ProtNLM"/>
    </source>
</evidence>
<protein>
    <recommendedName>
        <fullName evidence="3">BTB domain-containing protein</fullName>
    </recommendedName>
</protein>
<feature type="non-terminal residue" evidence="1">
    <location>
        <position position="301"/>
    </location>
</feature>
<dbReference type="InterPro" id="IPR011333">
    <property type="entry name" value="SKP1/BTB/POZ_sf"/>
</dbReference>